<evidence type="ECO:0000313" key="10">
    <source>
        <dbReference type="Proteomes" id="UP000671862"/>
    </source>
</evidence>
<accession>A0ABX7SA54</accession>
<dbReference type="PANTHER" id="PTHR34933:SF1">
    <property type="entry name" value="FLAGELLAR L-RING PROTEIN"/>
    <property type="match status" value="1"/>
</dbReference>
<evidence type="ECO:0000256" key="4">
    <source>
        <dbReference type="ARBA" id="ARBA00006929"/>
    </source>
</evidence>
<keyword evidence="6" id="KW-0472">Membrane</keyword>
<reference evidence="9 10" key="1">
    <citation type="submission" date="2021-03" db="EMBL/GenBank/DDBJ databases">
        <title>Thermosipho ferrireducens sp.nov., an anaerobic thermophilic iron-reducing bacterium isolated from a deep-sea hydrothermal sulfide deposits.</title>
        <authorList>
            <person name="Zeng X."/>
            <person name="Chen Y."/>
            <person name="Shao Z."/>
        </authorList>
    </citation>
    <scope>NUCLEOTIDE SEQUENCE [LARGE SCALE GENOMIC DNA]</scope>
    <source>
        <strain evidence="9 10">JL129W03</strain>
    </source>
</reference>
<evidence type="ECO:0000256" key="1">
    <source>
        <dbReference type="ARBA" id="ARBA00002591"/>
    </source>
</evidence>
<dbReference type="RefSeq" id="WP_207567002.1">
    <property type="nucleotide sequence ID" value="NZ_CP071446.1"/>
</dbReference>
<comment type="similarity">
    <text evidence="4">Belongs to the FlgH family.</text>
</comment>
<proteinExistence type="inferred from homology"/>
<organism evidence="9 10">
    <name type="scientific">Thermosipho ferrireducens</name>
    <dbReference type="NCBI Taxonomy" id="2571116"/>
    <lineage>
        <taxon>Bacteria</taxon>
        <taxon>Thermotogati</taxon>
        <taxon>Thermotogota</taxon>
        <taxon>Thermotogae</taxon>
        <taxon>Thermotogales</taxon>
        <taxon>Fervidobacteriaceae</taxon>
        <taxon>Thermosipho</taxon>
    </lineage>
</organism>
<evidence type="ECO:0000256" key="3">
    <source>
        <dbReference type="ARBA" id="ARBA00004442"/>
    </source>
</evidence>
<keyword evidence="9" id="KW-0969">Cilium</keyword>
<keyword evidence="10" id="KW-1185">Reference proteome</keyword>
<sequence>MRKIFMIVFMLSLSILLANSIYNPSGKFGHIIASPRASKVGDAINVLVYETPRFSTSSEVDSFKNVILNAINNGTKLLGTDLSGFIPIKDSDRVKTSNKSQTSVIVEITAIVKQVDEYGNLYIEGRKNIKVGNELREIVITGWVSPMVISAKNTVDSSDIMNAQIWENGKIVFQDDPNEGSWLGLILASIAELFR</sequence>
<evidence type="ECO:0000256" key="7">
    <source>
        <dbReference type="ARBA" id="ARBA00023143"/>
    </source>
</evidence>
<comment type="subcellular location">
    <subcellularLocation>
        <location evidence="2">Bacterial flagellum basal body</location>
    </subcellularLocation>
    <subcellularLocation>
        <location evidence="3">Cell outer membrane</location>
    </subcellularLocation>
</comment>
<evidence type="ECO:0000256" key="5">
    <source>
        <dbReference type="ARBA" id="ARBA00022729"/>
    </source>
</evidence>
<evidence type="ECO:0000256" key="2">
    <source>
        <dbReference type="ARBA" id="ARBA00004117"/>
    </source>
</evidence>
<dbReference type="InterPro" id="IPR000527">
    <property type="entry name" value="Flag_Lring"/>
</dbReference>
<protein>
    <submittedName>
        <fullName evidence="9">Flagellar basal body L-ring protein FlgH</fullName>
    </submittedName>
</protein>
<keyword evidence="5" id="KW-0732">Signal</keyword>
<evidence type="ECO:0000313" key="9">
    <source>
        <dbReference type="EMBL" id="QTA38283.1"/>
    </source>
</evidence>
<gene>
    <name evidence="9" type="ORF">JYK00_01725</name>
</gene>
<keyword evidence="9" id="KW-0282">Flagellum</keyword>
<dbReference type="Proteomes" id="UP000671862">
    <property type="component" value="Chromosome"/>
</dbReference>
<dbReference type="PANTHER" id="PTHR34933">
    <property type="entry name" value="FLAGELLAR L-RING PROTEIN"/>
    <property type="match status" value="1"/>
</dbReference>
<keyword evidence="9" id="KW-0966">Cell projection</keyword>
<keyword evidence="7" id="KW-0975">Bacterial flagellum</keyword>
<keyword evidence="8" id="KW-0998">Cell outer membrane</keyword>
<name>A0ABX7SA54_9BACT</name>
<evidence type="ECO:0000256" key="8">
    <source>
        <dbReference type="ARBA" id="ARBA00023237"/>
    </source>
</evidence>
<evidence type="ECO:0000256" key="6">
    <source>
        <dbReference type="ARBA" id="ARBA00023136"/>
    </source>
</evidence>
<comment type="function">
    <text evidence="1">Assembles around the rod to form the L-ring and probably protects the motor/basal body from shearing forces during rotation.</text>
</comment>
<dbReference type="EMBL" id="CP071446">
    <property type="protein sequence ID" value="QTA38283.1"/>
    <property type="molecule type" value="Genomic_DNA"/>
</dbReference>
<dbReference type="Pfam" id="PF02107">
    <property type="entry name" value="FlgH"/>
    <property type="match status" value="1"/>
</dbReference>